<proteinExistence type="predicted"/>
<organism evidence="1 2">
    <name type="scientific">Sinorhizobium fredii (strain HH103)</name>
    <dbReference type="NCBI Taxonomy" id="1117943"/>
    <lineage>
        <taxon>Bacteria</taxon>
        <taxon>Pseudomonadati</taxon>
        <taxon>Pseudomonadota</taxon>
        <taxon>Alphaproteobacteria</taxon>
        <taxon>Hyphomicrobiales</taxon>
        <taxon>Rhizobiaceae</taxon>
        <taxon>Sinorhizobium/Ensifer group</taxon>
        <taxon>Sinorhizobium</taxon>
    </lineage>
</organism>
<gene>
    <name evidence="1" type="ordered locus">SFHH103_00122</name>
</gene>
<evidence type="ECO:0008006" key="3">
    <source>
        <dbReference type="Google" id="ProtNLM"/>
    </source>
</evidence>
<dbReference type="HOGENOM" id="CLU_140176_18_0_5"/>
<reference evidence="1 2" key="1">
    <citation type="journal article" date="2012" name="J. Bacteriol.">
        <title>Genome sequence of the soybean symbiont Sinorhizobium fredii HH103.</title>
        <authorList>
            <person name="Weidner S."/>
            <person name="Becker A."/>
            <person name="Bonilla I."/>
            <person name="Jaenicke S."/>
            <person name="Lloret J."/>
            <person name="Margaret I."/>
            <person name="Puhler A."/>
            <person name="Ruiz-Sainz J.E."/>
            <person name="Schneiker-Bekel S."/>
            <person name="Szczepanowski R."/>
            <person name="Vinardell J.M."/>
            <person name="Zehner S."/>
            <person name="Gottfert M."/>
        </authorList>
    </citation>
    <scope>NUCLEOTIDE SEQUENCE [LARGE SCALE GENOMIC DNA]</scope>
    <source>
        <strain evidence="1 2">HH103</strain>
    </source>
</reference>
<dbReference type="KEGG" id="sfh:SFHH103_00122"/>
<dbReference type="Proteomes" id="UP000007735">
    <property type="component" value="Chromosome"/>
</dbReference>
<dbReference type="RefSeq" id="WP_014327152.1">
    <property type="nucleotide sequence ID" value="NC_016812.1"/>
</dbReference>
<evidence type="ECO:0000313" key="2">
    <source>
        <dbReference type="Proteomes" id="UP000007735"/>
    </source>
</evidence>
<dbReference type="GeneID" id="48971623"/>
<dbReference type="EMBL" id="HE616890">
    <property type="protein sequence ID" value="CCE94626.1"/>
    <property type="molecule type" value="Genomic_DNA"/>
</dbReference>
<dbReference type="eggNOG" id="ENOG50313T8">
    <property type="taxonomic scope" value="Bacteria"/>
</dbReference>
<dbReference type="PATRIC" id="fig|380.5.peg.131"/>
<sequence length="70" mass="8315">MKQEHSERGKTEFLTGPQVAERYKISGMTLYRWLRDPKLAFPQPMVINRRKFFNETELTAWERDRAKGAA</sequence>
<name>G9AA35_SINF1</name>
<dbReference type="InterPro" id="IPR009061">
    <property type="entry name" value="DNA-bd_dom_put_sf"/>
</dbReference>
<dbReference type="AlphaFoldDB" id="G9AA35"/>
<accession>G9AA35</accession>
<protein>
    <recommendedName>
        <fullName evidence="3">Helix-turn-helix domain-containing protein</fullName>
    </recommendedName>
</protein>
<evidence type="ECO:0000313" key="1">
    <source>
        <dbReference type="EMBL" id="CCE94626.1"/>
    </source>
</evidence>
<dbReference type="SUPFAM" id="SSF46955">
    <property type="entry name" value="Putative DNA-binding domain"/>
    <property type="match status" value="1"/>
</dbReference>